<reference evidence="1 2" key="1">
    <citation type="journal article" date="2018" name="Mol. Biol. Evol.">
        <title>Broad Genomic Sampling Reveals a Smut Pathogenic Ancestry of the Fungal Clade Ustilaginomycotina.</title>
        <authorList>
            <person name="Kijpornyongpan T."/>
            <person name="Mondo S.J."/>
            <person name="Barry K."/>
            <person name="Sandor L."/>
            <person name="Lee J."/>
            <person name="Lipzen A."/>
            <person name="Pangilinan J."/>
            <person name="LaButti K."/>
            <person name="Hainaut M."/>
            <person name="Henrissat B."/>
            <person name="Grigoriev I.V."/>
            <person name="Spatafora J.W."/>
            <person name="Aime M.C."/>
        </authorList>
    </citation>
    <scope>NUCLEOTIDE SEQUENCE [LARGE SCALE GENOMIC DNA]</scope>
    <source>
        <strain evidence="1 2">SA 807</strain>
    </source>
</reference>
<organism evidence="1 2">
    <name type="scientific">Violaceomyces palustris</name>
    <dbReference type="NCBI Taxonomy" id="1673888"/>
    <lineage>
        <taxon>Eukaryota</taxon>
        <taxon>Fungi</taxon>
        <taxon>Dikarya</taxon>
        <taxon>Basidiomycota</taxon>
        <taxon>Ustilaginomycotina</taxon>
        <taxon>Ustilaginomycetes</taxon>
        <taxon>Violaceomycetales</taxon>
        <taxon>Violaceomycetaceae</taxon>
        <taxon>Violaceomyces</taxon>
    </lineage>
</organism>
<evidence type="ECO:0000313" key="2">
    <source>
        <dbReference type="Proteomes" id="UP000245626"/>
    </source>
</evidence>
<name>A0ACD0NTR1_9BASI</name>
<dbReference type="EMBL" id="KZ820094">
    <property type="protein sequence ID" value="PWN49125.1"/>
    <property type="molecule type" value="Genomic_DNA"/>
</dbReference>
<dbReference type="Proteomes" id="UP000245626">
    <property type="component" value="Unassembled WGS sequence"/>
</dbReference>
<protein>
    <submittedName>
        <fullName evidence="1">Uncharacterized protein</fullName>
    </submittedName>
</protein>
<keyword evidence="2" id="KW-1185">Reference proteome</keyword>
<evidence type="ECO:0000313" key="1">
    <source>
        <dbReference type="EMBL" id="PWN49125.1"/>
    </source>
</evidence>
<proteinExistence type="predicted"/>
<accession>A0ACD0NTR1</accession>
<gene>
    <name evidence="1" type="ORF">IE53DRAFT_370029</name>
</gene>
<sequence>MKFLVLLSAALAVASSTMNTVSAEIESVNGITLPARSRHPLSEQRRSAMMEEFYRQNPNEKRTSSHHSRRGSRKACKAKTSKAQQSSNPPKNQNTDKPKVSSSHKNPTSSSSSSSSSNQSSGKTTEGKSDSSSSSSSTSISIGKGLFGLTSNNCGSSGATESLPNGQQWFLNCGIDQGGWKPPTVKLDQLKIADPDEAVKGAFKPCKDLVWAFKQASQTHNVPATVLMSFAMQESTCRPWVTGGNGEQGLMQITQDKCGGAPNGDCKDVYFNVNAGAKYFKQQLDANNGNVLLALGQYNGWYEGLTVSKATQPARQGNCHAQQNLDYLFQLLNGWFLGKEAYSMGKYQNVRC</sequence>